<dbReference type="CTD" id="6752835"/>
<dbReference type="GO" id="GO:0005737">
    <property type="term" value="C:cytoplasm"/>
    <property type="evidence" value="ECO:0000318"/>
    <property type="project" value="GO_Central"/>
</dbReference>
<dbReference type="PANTHER" id="PTHR21634">
    <property type="entry name" value="RE13835P"/>
    <property type="match status" value="1"/>
</dbReference>
<gene>
    <name evidence="3" type="ORF">TRIADDRAFT_55844</name>
</gene>
<proteinExistence type="predicted"/>
<dbReference type="OrthoDB" id="10051712at2759"/>
<evidence type="ECO:0000313" key="3">
    <source>
        <dbReference type="EMBL" id="EDV26092.1"/>
    </source>
</evidence>
<dbReference type="InterPro" id="IPR028086">
    <property type="entry name" value="FNIP_C_dom"/>
</dbReference>
<reference evidence="3 4" key="1">
    <citation type="journal article" date="2008" name="Nature">
        <title>The Trichoplax genome and the nature of placozoans.</title>
        <authorList>
            <person name="Srivastava M."/>
            <person name="Begovic E."/>
            <person name="Chapman J."/>
            <person name="Putnam N.H."/>
            <person name="Hellsten U."/>
            <person name="Kawashima T."/>
            <person name="Kuo A."/>
            <person name="Mitros T."/>
            <person name="Salamov A."/>
            <person name="Carpenter M.L."/>
            <person name="Signorovitch A.Y."/>
            <person name="Moreno M.A."/>
            <person name="Kamm K."/>
            <person name="Grimwood J."/>
            <person name="Schmutz J."/>
            <person name="Shapiro H."/>
            <person name="Grigoriev I.V."/>
            <person name="Buss L.W."/>
            <person name="Schierwater B."/>
            <person name="Dellaporta S.L."/>
            <person name="Rokhsar D.S."/>
        </authorList>
    </citation>
    <scope>NUCLEOTIDE SEQUENCE [LARGE SCALE GENOMIC DNA]</scope>
    <source>
        <strain evidence="3 4">Grell-BS-1999</strain>
    </source>
</reference>
<dbReference type="InterPro" id="IPR028085">
    <property type="entry name" value="FNIP_mid_dom"/>
</dbReference>
<organism evidence="3 4">
    <name type="scientific">Trichoplax adhaerens</name>
    <name type="common">Trichoplax reptans</name>
    <dbReference type="NCBI Taxonomy" id="10228"/>
    <lineage>
        <taxon>Eukaryota</taxon>
        <taxon>Metazoa</taxon>
        <taxon>Placozoa</taxon>
        <taxon>Uniplacotomia</taxon>
        <taxon>Trichoplacea</taxon>
        <taxon>Trichoplacidae</taxon>
        <taxon>Trichoplax</taxon>
    </lineage>
</organism>
<keyword evidence="4" id="KW-1185">Reference proteome</keyword>
<feature type="compositionally biased region" description="Low complexity" evidence="1">
    <location>
        <begin position="548"/>
        <end position="560"/>
    </location>
</feature>
<dbReference type="InterPro" id="IPR037545">
    <property type="entry name" value="DENN_FNIP1/2"/>
</dbReference>
<dbReference type="GeneID" id="6752835"/>
<dbReference type="RefSeq" id="XP_002112125.1">
    <property type="nucleotide sequence ID" value="XM_002112089.1"/>
</dbReference>
<dbReference type="GO" id="GO:0051087">
    <property type="term" value="F:protein-folding chaperone binding"/>
    <property type="evidence" value="ECO:0000318"/>
    <property type="project" value="GO_Central"/>
</dbReference>
<dbReference type="PRINTS" id="PR02073">
    <property type="entry name" value="FOLLICULNIP1"/>
</dbReference>
<evidence type="ECO:0000256" key="1">
    <source>
        <dbReference type="SAM" id="MobiDB-lite"/>
    </source>
</evidence>
<dbReference type="PhylomeDB" id="B3RW08"/>
<name>B3RW08_TRIAD</name>
<protein>
    <recommendedName>
        <fullName evidence="2">UDENN FNIP1/2-type domain-containing protein</fullName>
    </recommendedName>
</protein>
<dbReference type="STRING" id="10228.B3RW08"/>
<feature type="domain" description="UDENN FNIP1/2-type" evidence="2">
    <location>
        <begin position="26"/>
        <end position="756"/>
    </location>
</feature>
<dbReference type="HOGENOM" id="CLU_003447_0_0_1"/>
<accession>B3RW08</accession>
<dbReference type="OMA" id="SRCSFKP"/>
<dbReference type="AlphaFoldDB" id="B3RW08"/>
<dbReference type="InterPro" id="IPR026156">
    <property type="entry name" value="FNIP_fam"/>
</dbReference>
<dbReference type="PANTHER" id="PTHR21634:SF9">
    <property type="entry name" value="RE13835P"/>
    <property type="match status" value="1"/>
</dbReference>
<dbReference type="Pfam" id="PF14638">
    <property type="entry name" value="FNIP_C"/>
    <property type="match status" value="1"/>
</dbReference>
<dbReference type="PROSITE" id="PS51836">
    <property type="entry name" value="DENN_FNIP12"/>
    <property type="match status" value="1"/>
</dbReference>
<dbReference type="KEGG" id="tad:TRIADDRAFT_55844"/>
<dbReference type="Pfam" id="PF14637">
    <property type="entry name" value="FNIP_M"/>
    <property type="match status" value="1"/>
</dbReference>
<evidence type="ECO:0000259" key="2">
    <source>
        <dbReference type="PROSITE" id="PS51836"/>
    </source>
</evidence>
<feature type="region of interest" description="Disordered" evidence="1">
    <location>
        <begin position="542"/>
        <end position="566"/>
    </location>
</feature>
<dbReference type="InParanoid" id="B3RW08"/>
<dbReference type="eggNOG" id="KOG3693">
    <property type="taxonomic scope" value="Eukaryota"/>
</dbReference>
<sequence>MLSKIAATLSFSHKEEQDVILPSPPFDEKQIRILIFQEDHHGQKSLLLDTGKNGRRFPSDGNQGNQINSDIKMFKEIMFGSVAVKIDKTTVKVHEIRIPPQLLVTKVFTLDRIDNKADDTSSKSSYARSSLDELRVSSRPLTSKSMSTSILRQGLINIPARTGRRDSGFGESSSLKGSYLFYPQSPATFHGSYQRRLFRNKSTSLEFGFSEDNSQIQEAENSPNCSNTRRRKLKLAVGIIFNLWDDSKENACKIKSFKRFFFSHFMVLESHINRLKEIINRNFDDKSNFYAIITEAVTKFKNTVCQLYSAIRMPEPVWLNLLAMNNQRDEICSRFVDTLVQMVERFNEPKYNFFISKLITAVLRHHLAWVSTVAPDEKSPYPSYYDKRFSVSLNELARSLPYNPVWAQLGDLYGSVGSDTRICRTIVVGKNAPVVRNILYLLSYFIRCSEIYEDDEITIEWLNEIDDERTLIDAECKEKKAPLLKLRAYSENCIHEIVKNPVKEKPLNAADAAIELAEKMIAANSTIVEDTEFEKITGRARCQSAGGDTSSSKDSQDNSSLEGAESDEDVDALYDGFKEIPLPKCSETHFHHSFNFGRSFLADYNDEYMPDFVLHGTPAMNFKEKMIDDLKHSVECSALDEEIAESVCIVADTDTWSCEMYIANNNDARNEVARKEISASPLVSAMLNSVKNLRKLFPPYFCMMHLEDCLSEIFLKSTVLSQYITANASIKEEQISRHLGFDKADLPLLYAVAKAGPQMAF</sequence>
<dbReference type="GO" id="GO:0042030">
    <property type="term" value="F:ATPase inhibitor activity"/>
    <property type="evidence" value="ECO:0000318"/>
    <property type="project" value="GO_Central"/>
</dbReference>
<dbReference type="Proteomes" id="UP000009022">
    <property type="component" value="Unassembled WGS sequence"/>
</dbReference>
<dbReference type="FunCoup" id="B3RW08">
    <property type="interactions" value="1102"/>
</dbReference>
<dbReference type="EMBL" id="DS985244">
    <property type="protein sequence ID" value="EDV26092.1"/>
    <property type="molecule type" value="Genomic_DNA"/>
</dbReference>
<evidence type="ECO:0000313" key="4">
    <source>
        <dbReference type="Proteomes" id="UP000009022"/>
    </source>
</evidence>